<accession>A0A0F9B4P8</accession>
<organism evidence="1">
    <name type="scientific">marine sediment metagenome</name>
    <dbReference type="NCBI Taxonomy" id="412755"/>
    <lineage>
        <taxon>unclassified sequences</taxon>
        <taxon>metagenomes</taxon>
        <taxon>ecological metagenomes</taxon>
    </lineage>
</organism>
<dbReference type="AlphaFoldDB" id="A0A0F9B4P8"/>
<evidence type="ECO:0000313" key="1">
    <source>
        <dbReference type="EMBL" id="KKK85604.1"/>
    </source>
</evidence>
<sequence>DYNDMNRAFELLSPHQYPEIMPTGFCFMMERALVDLIGTFDEGYISYGEETDFWMRTITRIVDGRVSNWRAVLADDTYLFHERGTSFSIMPDEEHMGFRKSGASRFHAIWPQYAELSKTFDINKSLAQLRTPVAHSVIQKGNPKYRICFVVHSTENCGGMKVIADIVNYLNESNVEAKVVHIRRDPSHTSLLPSLRTAPIIFEGIQDFVQNFHEKVWPAGVEGVVVAGTGELMSAVASVTVDDPNLTSLHFSQSDDVSISPTKEMSNHIANANKLADYTITNSKWTAEKMAKSVEVAGHVSVGYDNLMFYPKNREGGDERPTVLVSLGNLVYPFKGNDRGIDMCRELHTLCKKNKKEIRILANGIDQITDCPAIIGLGVMNQPRFAKVLGTEVDIYCDPAKNHSYGLPSLEAMASGA</sequence>
<dbReference type="EMBL" id="LAZR01051230">
    <property type="protein sequence ID" value="KKK85604.1"/>
    <property type="molecule type" value="Genomic_DNA"/>
</dbReference>
<dbReference type="Gene3D" id="3.90.550.10">
    <property type="entry name" value="Spore Coat Polysaccharide Biosynthesis Protein SpsA, Chain A"/>
    <property type="match status" value="1"/>
</dbReference>
<dbReference type="InterPro" id="IPR029044">
    <property type="entry name" value="Nucleotide-diphossugar_trans"/>
</dbReference>
<gene>
    <name evidence="1" type="ORF">LCGC14_2771630</name>
</gene>
<dbReference type="SUPFAM" id="SSF53448">
    <property type="entry name" value="Nucleotide-diphospho-sugar transferases"/>
    <property type="match status" value="1"/>
</dbReference>
<feature type="non-terminal residue" evidence="1">
    <location>
        <position position="1"/>
    </location>
</feature>
<feature type="non-terminal residue" evidence="1">
    <location>
        <position position="417"/>
    </location>
</feature>
<reference evidence="1" key="1">
    <citation type="journal article" date="2015" name="Nature">
        <title>Complex archaea that bridge the gap between prokaryotes and eukaryotes.</title>
        <authorList>
            <person name="Spang A."/>
            <person name="Saw J.H."/>
            <person name="Jorgensen S.L."/>
            <person name="Zaremba-Niedzwiedzka K."/>
            <person name="Martijn J."/>
            <person name="Lind A.E."/>
            <person name="van Eijk R."/>
            <person name="Schleper C."/>
            <person name="Guy L."/>
            <person name="Ettema T.J."/>
        </authorList>
    </citation>
    <scope>NUCLEOTIDE SEQUENCE</scope>
</reference>
<proteinExistence type="predicted"/>
<evidence type="ECO:0008006" key="2">
    <source>
        <dbReference type="Google" id="ProtNLM"/>
    </source>
</evidence>
<dbReference type="SUPFAM" id="SSF53756">
    <property type="entry name" value="UDP-Glycosyltransferase/glycogen phosphorylase"/>
    <property type="match status" value="1"/>
</dbReference>
<comment type="caution">
    <text evidence="1">The sequence shown here is derived from an EMBL/GenBank/DDBJ whole genome shotgun (WGS) entry which is preliminary data.</text>
</comment>
<name>A0A0F9B4P8_9ZZZZ</name>
<protein>
    <recommendedName>
        <fullName evidence="2">Glycosyl transferase family 1 domain-containing protein</fullName>
    </recommendedName>
</protein>